<evidence type="ECO:0000259" key="16">
    <source>
        <dbReference type="PROSITE" id="PS50158"/>
    </source>
</evidence>
<organism evidence="17 18">
    <name type="scientific">Apis cerana cerana</name>
    <name type="common">Oriental honeybee</name>
    <dbReference type="NCBI Taxonomy" id="94128"/>
    <lineage>
        <taxon>Eukaryota</taxon>
        <taxon>Metazoa</taxon>
        <taxon>Ecdysozoa</taxon>
        <taxon>Arthropoda</taxon>
        <taxon>Hexapoda</taxon>
        <taxon>Insecta</taxon>
        <taxon>Pterygota</taxon>
        <taxon>Neoptera</taxon>
        <taxon>Endopterygota</taxon>
        <taxon>Hymenoptera</taxon>
        <taxon>Apocrita</taxon>
        <taxon>Aculeata</taxon>
        <taxon>Apoidea</taxon>
        <taxon>Anthophila</taxon>
        <taxon>Apidae</taxon>
        <taxon>Apis</taxon>
    </lineage>
</organism>
<dbReference type="SUPFAM" id="SSF54928">
    <property type="entry name" value="RNA-binding domain, RBD"/>
    <property type="match status" value="1"/>
</dbReference>
<evidence type="ECO:0000256" key="10">
    <source>
        <dbReference type="ARBA" id="ARBA00023242"/>
    </source>
</evidence>
<dbReference type="SMART" id="SM00360">
    <property type="entry name" value="RRM"/>
    <property type="match status" value="1"/>
</dbReference>
<evidence type="ECO:0000256" key="8">
    <source>
        <dbReference type="ARBA" id="ARBA00022884"/>
    </source>
</evidence>
<evidence type="ECO:0000256" key="11">
    <source>
        <dbReference type="ARBA" id="ARBA00032031"/>
    </source>
</evidence>
<dbReference type="InterPro" id="IPR036875">
    <property type="entry name" value="Znf_CCHC_sf"/>
</dbReference>
<dbReference type="SMART" id="SM00361">
    <property type="entry name" value="RRM_1"/>
    <property type="match status" value="1"/>
</dbReference>
<keyword evidence="10" id="KW-0539">Nucleus</keyword>
<keyword evidence="6 12" id="KW-0863">Zinc-finger</keyword>
<dbReference type="SUPFAM" id="SSF57756">
    <property type="entry name" value="Retrovirus zinc finger-like domains"/>
    <property type="match status" value="1"/>
</dbReference>
<dbReference type="Pfam" id="PF00098">
    <property type="entry name" value="zf-CCHC"/>
    <property type="match status" value="1"/>
</dbReference>
<evidence type="ECO:0000256" key="5">
    <source>
        <dbReference type="ARBA" id="ARBA00022728"/>
    </source>
</evidence>
<comment type="subcellular location">
    <subcellularLocation>
        <location evidence="1">Nucleus</location>
    </subcellularLocation>
</comment>
<dbReference type="Gene3D" id="4.10.60.10">
    <property type="entry name" value="Zinc finger, CCHC-type"/>
    <property type="match status" value="1"/>
</dbReference>
<evidence type="ECO:0000256" key="3">
    <source>
        <dbReference type="ARBA" id="ARBA00022664"/>
    </source>
</evidence>
<evidence type="ECO:0000313" key="18">
    <source>
        <dbReference type="Proteomes" id="UP000242457"/>
    </source>
</evidence>
<evidence type="ECO:0000256" key="6">
    <source>
        <dbReference type="ARBA" id="ARBA00022771"/>
    </source>
</evidence>
<dbReference type="OrthoDB" id="267048at2759"/>
<protein>
    <recommendedName>
        <fullName evidence="2">Zinc finger CCHC-type and RNA-binding motif-containing protein 1</fullName>
    </recommendedName>
    <alternativeName>
        <fullName evidence="11">U11/U12 small nuclear ribonucleoprotein 31 kDa protein</fullName>
    </alternativeName>
</protein>
<dbReference type="PROSITE" id="PS50158">
    <property type="entry name" value="ZF_CCHC"/>
    <property type="match status" value="1"/>
</dbReference>
<name>A0A2A3E634_APICC</name>
<feature type="compositionally biased region" description="Basic and acidic residues" evidence="14">
    <location>
        <begin position="178"/>
        <end position="200"/>
    </location>
</feature>
<gene>
    <name evidence="17" type="ORF">APICC_00940</name>
</gene>
<dbReference type="AlphaFoldDB" id="A0A2A3E634"/>
<dbReference type="PROSITE" id="PS50102">
    <property type="entry name" value="RRM"/>
    <property type="match status" value="1"/>
</dbReference>
<keyword evidence="7" id="KW-0862">Zinc</keyword>
<sequence length="222" mass="25625">MSGGVVPSKSTVYISNLPFSLTNNDIHQLLQNYGKIVKVTVMKDKITRRSRGVAFVLFLTPEDAITCAKNLNNTEIGGRTVRSSIAVDNGRSTEFIRRRDYPDKSQCYECGEEGHLSYNCKNNTLGPRNPPLKKIRIRKKHKINNHNINDFKNSDNESAEDNWDEEVETLSAAIALEQRQKELENNQRLRNKDYEEENRSVKKSGKRYKKNQYFSDEEDFSE</sequence>
<keyword evidence="4" id="KW-0479">Metal-binding</keyword>
<keyword evidence="9" id="KW-0508">mRNA splicing</keyword>
<dbReference type="InterPro" id="IPR035979">
    <property type="entry name" value="RBD_domain_sf"/>
</dbReference>
<dbReference type="GO" id="GO:0005689">
    <property type="term" value="C:U12-type spliceosomal complex"/>
    <property type="evidence" value="ECO:0007669"/>
    <property type="project" value="InterPro"/>
</dbReference>
<feature type="region of interest" description="Disordered" evidence="14">
    <location>
        <begin position="178"/>
        <end position="222"/>
    </location>
</feature>
<evidence type="ECO:0000256" key="13">
    <source>
        <dbReference type="PROSITE-ProRule" id="PRU00176"/>
    </source>
</evidence>
<dbReference type="Pfam" id="PF00076">
    <property type="entry name" value="RRM_1"/>
    <property type="match status" value="1"/>
</dbReference>
<evidence type="ECO:0000256" key="4">
    <source>
        <dbReference type="ARBA" id="ARBA00022723"/>
    </source>
</evidence>
<feature type="domain" description="RRM" evidence="15">
    <location>
        <begin position="10"/>
        <end position="88"/>
    </location>
</feature>
<dbReference type="InterPro" id="IPR003954">
    <property type="entry name" value="RRM_euk-type"/>
</dbReference>
<evidence type="ECO:0000256" key="9">
    <source>
        <dbReference type="ARBA" id="ARBA00023187"/>
    </source>
</evidence>
<dbReference type="GO" id="GO:0003723">
    <property type="term" value="F:RNA binding"/>
    <property type="evidence" value="ECO:0007669"/>
    <property type="project" value="UniProtKB-UniRule"/>
</dbReference>
<evidence type="ECO:0000259" key="15">
    <source>
        <dbReference type="PROSITE" id="PS50102"/>
    </source>
</evidence>
<dbReference type="InterPro" id="IPR000504">
    <property type="entry name" value="RRM_dom"/>
</dbReference>
<feature type="domain" description="CCHC-type" evidence="16">
    <location>
        <begin position="107"/>
        <end position="122"/>
    </location>
</feature>
<dbReference type="InterPro" id="IPR044598">
    <property type="entry name" value="ZCRB1"/>
</dbReference>
<dbReference type="PANTHER" id="PTHR46259:SF1">
    <property type="entry name" value="ZINC FINGER CCHC-TYPE AND RNA-BINDING MOTIF-CONTAINING PROTEIN 1"/>
    <property type="match status" value="1"/>
</dbReference>
<proteinExistence type="predicted"/>
<evidence type="ECO:0000256" key="2">
    <source>
        <dbReference type="ARBA" id="ARBA00015428"/>
    </source>
</evidence>
<dbReference type="GO" id="GO:0000398">
    <property type="term" value="P:mRNA splicing, via spliceosome"/>
    <property type="evidence" value="ECO:0007669"/>
    <property type="project" value="InterPro"/>
</dbReference>
<dbReference type="Gene3D" id="3.30.70.330">
    <property type="match status" value="1"/>
</dbReference>
<dbReference type="Proteomes" id="UP000242457">
    <property type="component" value="Unassembled WGS sequence"/>
</dbReference>
<keyword evidence="5" id="KW-0747">Spliceosome</keyword>
<evidence type="ECO:0000256" key="12">
    <source>
        <dbReference type="PROSITE-ProRule" id="PRU00047"/>
    </source>
</evidence>
<dbReference type="STRING" id="94128.A0A2A3E634"/>
<evidence type="ECO:0000256" key="1">
    <source>
        <dbReference type="ARBA" id="ARBA00004123"/>
    </source>
</evidence>
<evidence type="ECO:0000256" key="14">
    <source>
        <dbReference type="SAM" id="MobiDB-lite"/>
    </source>
</evidence>
<evidence type="ECO:0000256" key="7">
    <source>
        <dbReference type="ARBA" id="ARBA00022833"/>
    </source>
</evidence>
<dbReference type="SMART" id="SM00343">
    <property type="entry name" value="ZnF_C2HC"/>
    <property type="match status" value="1"/>
</dbReference>
<dbReference type="CDD" id="cd12393">
    <property type="entry name" value="RRM_ZCRB1"/>
    <property type="match status" value="1"/>
</dbReference>
<dbReference type="EMBL" id="KZ288355">
    <property type="protein sequence ID" value="PBC27223.1"/>
    <property type="molecule type" value="Genomic_DNA"/>
</dbReference>
<accession>A0A2A3E634</accession>
<keyword evidence="18" id="KW-1185">Reference proteome</keyword>
<feature type="compositionally biased region" description="Basic residues" evidence="14">
    <location>
        <begin position="201"/>
        <end position="210"/>
    </location>
</feature>
<dbReference type="GO" id="GO:0008270">
    <property type="term" value="F:zinc ion binding"/>
    <property type="evidence" value="ECO:0007669"/>
    <property type="project" value="UniProtKB-KW"/>
</dbReference>
<dbReference type="PANTHER" id="PTHR46259">
    <property type="entry name" value="ZINC FINGER CCHC-TYPE AND RNA-BINDING MOTIF-CONTAINING PROTEIN 1"/>
    <property type="match status" value="1"/>
</dbReference>
<reference evidence="17 18" key="1">
    <citation type="submission" date="2014-07" db="EMBL/GenBank/DDBJ databases">
        <title>Genomic and transcriptomic analysis on Apis cerana provide comprehensive insights into honey bee biology.</title>
        <authorList>
            <person name="Diao Q."/>
            <person name="Sun L."/>
            <person name="Zheng H."/>
            <person name="Zheng H."/>
            <person name="Xu S."/>
            <person name="Wang S."/>
            <person name="Zeng Z."/>
            <person name="Hu F."/>
            <person name="Su S."/>
            <person name="Wu J."/>
        </authorList>
    </citation>
    <scope>NUCLEOTIDE SEQUENCE [LARGE SCALE GENOMIC DNA]</scope>
    <source>
        <tissue evidence="17">Pupae without intestine</tissue>
    </source>
</reference>
<evidence type="ECO:0000313" key="17">
    <source>
        <dbReference type="EMBL" id="PBC27223.1"/>
    </source>
</evidence>
<dbReference type="InterPro" id="IPR034219">
    <property type="entry name" value="ZCRB1_RRM"/>
</dbReference>
<dbReference type="InterPro" id="IPR012677">
    <property type="entry name" value="Nucleotide-bd_a/b_plait_sf"/>
</dbReference>
<dbReference type="InterPro" id="IPR001878">
    <property type="entry name" value="Znf_CCHC"/>
</dbReference>
<keyword evidence="8 13" id="KW-0694">RNA-binding</keyword>
<keyword evidence="3" id="KW-0507">mRNA processing</keyword>